<keyword evidence="4" id="KW-0574">Periplasm</keyword>
<evidence type="ECO:0000313" key="5">
    <source>
        <dbReference type="EMBL" id="CAB4639498.1"/>
    </source>
</evidence>
<dbReference type="EMBL" id="CAEZVY010000034">
    <property type="protein sequence ID" value="CAB4639498.1"/>
    <property type="molecule type" value="Genomic_DNA"/>
</dbReference>
<comment type="subcellular location">
    <subcellularLocation>
        <location evidence="1">Periplasm</location>
    </subcellularLocation>
</comment>
<dbReference type="InterPro" id="IPR006059">
    <property type="entry name" value="SBP"/>
</dbReference>
<keyword evidence="2" id="KW-0813">Transport</keyword>
<evidence type="ECO:0000256" key="4">
    <source>
        <dbReference type="ARBA" id="ARBA00022764"/>
    </source>
</evidence>
<evidence type="ECO:0000256" key="3">
    <source>
        <dbReference type="ARBA" id="ARBA00022729"/>
    </source>
</evidence>
<dbReference type="GO" id="GO:0019808">
    <property type="term" value="F:polyamine binding"/>
    <property type="evidence" value="ECO:0007669"/>
    <property type="project" value="InterPro"/>
</dbReference>
<dbReference type="GO" id="GO:0015846">
    <property type="term" value="P:polyamine transport"/>
    <property type="evidence" value="ECO:0007669"/>
    <property type="project" value="InterPro"/>
</dbReference>
<dbReference type="GO" id="GO:0042597">
    <property type="term" value="C:periplasmic space"/>
    <property type="evidence" value="ECO:0007669"/>
    <property type="project" value="UniProtKB-SubCell"/>
</dbReference>
<evidence type="ECO:0000256" key="2">
    <source>
        <dbReference type="ARBA" id="ARBA00022448"/>
    </source>
</evidence>
<proteinExistence type="predicted"/>
<sequence length="401" mass="44378">MMNRPLPEDPMIRSLIKMARKSQVSRRTFLAGTGGGAVALGLAACAGDAEIVAPEDISATDKTLNWSNWPFYMDEDDDGNYPTLMRFEAEYGIDVNYVVDYDDNNNYFAKVRDQLSLGQDIGADLVCPTEWMVSRWVSLGYVQEFNEANMPNKANVVASLANPDFDPGRKKSLPWQAGFAGIAYNTEKTGEVRTIEDLWRDDLNGRVVVLSEMRDTMGLLLMANGVDISGDWGNDEFNAAIDVLTEQVGRGQIRNVRGNSYTEDLVNEDALAAIGWSGDITLLNLEAGYEKWKFVFPESGATIWNDTFVIPVGSPRKTNAEIVMNYYYEPEVAAEVAAWVNYVTPVEGAYEAAIDIDPELAENQLIFPNAETLSKVKAFRTLDSAEDNEYQAAFQAVVLGA</sequence>
<dbReference type="PRINTS" id="PR00909">
    <property type="entry name" value="SPERMDNBNDNG"/>
</dbReference>
<dbReference type="SUPFAM" id="SSF53850">
    <property type="entry name" value="Periplasmic binding protein-like II"/>
    <property type="match status" value="1"/>
</dbReference>
<dbReference type="InterPro" id="IPR001188">
    <property type="entry name" value="Sperm_putr-bd"/>
</dbReference>
<dbReference type="InterPro" id="IPR006311">
    <property type="entry name" value="TAT_signal"/>
</dbReference>
<name>A0A6J6JSU3_9ZZZZ</name>
<dbReference type="Pfam" id="PF13416">
    <property type="entry name" value="SBP_bac_8"/>
    <property type="match status" value="1"/>
</dbReference>
<dbReference type="Gene3D" id="3.40.190.10">
    <property type="entry name" value="Periplasmic binding protein-like II"/>
    <property type="match status" value="2"/>
</dbReference>
<protein>
    <submittedName>
        <fullName evidence="5">Unannotated protein</fullName>
    </submittedName>
</protein>
<evidence type="ECO:0000256" key="1">
    <source>
        <dbReference type="ARBA" id="ARBA00004418"/>
    </source>
</evidence>
<dbReference type="PANTHER" id="PTHR30222:SF17">
    <property type="entry name" value="SPERMIDINE_PUTRESCINE-BINDING PERIPLASMIC PROTEIN"/>
    <property type="match status" value="1"/>
</dbReference>
<gene>
    <name evidence="5" type="ORF">UFOPK2158_00450</name>
</gene>
<reference evidence="5" key="1">
    <citation type="submission" date="2020-05" db="EMBL/GenBank/DDBJ databases">
        <authorList>
            <person name="Chiriac C."/>
            <person name="Salcher M."/>
            <person name="Ghai R."/>
            <person name="Kavagutti S V."/>
        </authorList>
    </citation>
    <scope>NUCLEOTIDE SEQUENCE</scope>
</reference>
<accession>A0A6J6JSU3</accession>
<dbReference type="PANTHER" id="PTHR30222">
    <property type="entry name" value="SPERMIDINE/PUTRESCINE-BINDING PERIPLASMIC PROTEIN"/>
    <property type="match status" value="1"/>
</dbReference>
<organism evidence="5">
    <name type="scientific">freshwater metagenome</name>
    <dbReference type="NCBI Taxonomy" id="449393"/>
    <lineage>
        <taxon>unclassified sequences</taxon>
        <taxon>metagenomes</taxon>
        <taxon>ecological metagenomes</taxon>
    </lineage>
</organism>
<dbReference type="CDD" id="cd13590">
    <property type="entry name" value="PBP2_PotD_PotF_like"/>
    <property type="match status" value="1"/>
</dbReference>
<dbReference type="AlphaFoldDB" id="A0A6J6JSU3"/>
<keyword evidence="3" id="KW-0732">Signal</keyword>
<dbReference type="PROSITE" id="PS51318">
    <property type="entry name" value="TAT"/>
    <property type="match status" value="1"/>
</dbReference>